<organism evidence="1 2">
    <name type="scientific">Massilimicrobiota timonensis</name>
    <dbReference type="NCBI Taxonomy" id="1776392"/>
    <lineage>
        <taxon>Bacteria</taxon>
        <taxon>Bacillati</taxon>
        <taxon>Bacillota</taxon>
        <taxon>Erysipelotrichia</taxon>
        <taxon>Erysipelotrichales</taxon>
        <taxon>Erysipelotrichaceae</taxon>
        <taxon>Massilimicrobiota</taxon>
    </lineage>
</organism>
<gene>
    <name evidence="1" type="ORF">QUV98_02720</name>
</gene>
<name>A0ABT7UGF0_9FIRM</name>
<sequence length="60" mass="7475">MINEELRQYLRMHPKWYLILSRYPQEFPTLLRQYKVENKMTFADRIERVGTLLQMLDMLL</sequence>
<dbReference type="Proteomes" id="UP001529275">
    <property type="component" value="Unassembled WGS sequence"/>
</dbReference>
<dbReference type="Pfam" id="PF14003">
    <property type="entry name" value="YlbE"/>
    <property type="match status" value="1"/>
</dbReference>
<dbReference type="InterPro" id="IPR025613">
    <property type="entry name" value="YlbE"/>
</dbReference>
<accession>A0ABT7UGF0</accession>
<dbReference type="RefSeq" id="WP_087245906.1">
    <property type="nucleotide sequence ID" value="NZ_JAUDCK010000005.1"/>
</dbReference>
<keyword evidence="2" id="KW-1185">Reference proteome</keyword>
<comment type="caution">
    <text evidence="1">The sequence shown here is derived from an EMBL/GenBank/DDBJ whole genome shotgun (WGS) entry which is preliminary data.</text>
</comment>
<evidence type="ECO:0000313" key="2">
    <source>
        <dbReference type="Proteomes" id="UP001529275"/>
    </source>
</evidence>
<protein>
    <submittedName>
        <fullName evidence="1">YlbE-like family protein</fullName>
    </submittedName>
</protein>
<evidence type="ECO:0000313" key="1">
    <source>
        <dbReference type="EMBL" id="MDM8195228.1"/>
    </source>
</evidence>
<proteinExistence type="predicted"/>
<reference evidence="2" key="1">
    <citation type="submission" date="2023-06" db="EMBL/GenBank/DDBJ databases">
        <title>Identification and characterization of horizontal gene transfer across gut microbiota members of farm animals based on homology search.</title>
        <authorList>
            <person name="Zeman M."/>
            <person name="Kubasova T."/>
            <person name="Jahodarova E."/>
            <person name="Nykrynova M."/>
            <person name="Rychlik I."/>
        </authorList>
    </citation>
    <scope>NUCLEOTIDE SEQUENCE [LARGE SCALE GENOMIC DNA]</scope>
    <source>
        <strain evidence="2">ET341</strain>
    </source>
</reference>
<dbReference type="EMBL" id="JAUDCK010000005">
    <property type="protein sequence ID" value="MDM8195228.1"/>
    <property type="molecule type" value="Genomic_DNA"/>
</dbReference>
<reference evidence="1 2" key="2">
    <citation type="submission" date="2023-06" db="EMBL/GenBank/DDBJ databases">
        <authorList>
            <person name="Zeman M."/>
            <person name="Kubasova T."/>
            <person name="Jahodarova E."/>
            <person name="Nykrynova M."/>
            <person name="Rychlik I."/>
        </authorList>
    </citation>
    <scope>NUCLEOTIDE SEQUENCE [LARGE SCALE GENOMIC DNA]</scope>
    <source>
        <strain evidence="1 2">ET341</strain>
    </source>
</reference>